<feature type="domain" description="Heterokaryon incompatibility" evidence="3">
    <location>
        <begin position="179"/>
        <end position="296"/>
    </location>
</feature>
<feature type="compositionally biased region" description="Basic and acidic residues" evidence="1">
    <location>
        <begin position="208"/>
        <end position="223"/>
    </location>
</feature>
<keyword evidence="2" id="KW-0812">Transmembrane</keyword>
<dbReference type="EMBL" id="MU853611">
    <property type="protein sequence ID" value="KAK4141443.1"/>
    <property type="molecule type" value="Genomic_DNA"/>
</dbReference>
<sequence>MAGLYLVPIPIAAPLIILTVALIPLTPLAWVWIVCTGVSRGIRDGARPADAVKTIGRRFGLTVGVPWVAVIVLCGMVVAQLVLIPFVFLHQLRAFWESLARAYEYFGETQLQNTRPEDGDDLVAHGPSVEGLEPYTFTPLPPTTRHDTPIRLLTLYPGSFNSPLCGALLTASLSSHPPYDALSYCPDLPISNPTTNPHNNTPTLFVSDSRRPEASQPRDDTDSKASTSWHTLTLPHTLATALRQLRHTTTPRTIWVDTVCINGANLAEKSQQVGVRDSIFCGAREVIVSTGQDRGVAGEDGDDVAQLFEWVNGLGEDEVSSPLGGLDLRGKNLLGQVTASQEWGVTGWARWAVGHKRQERVDQIIADVEVVWMKWGEKVRKLWKLVQEEYRVAVLGLTPIRPAAAPKDVSGTIRAFFRRDWFQQLWSLHDMALPELSRIRIAYGDKSISAERLIYLSQLAGRTERAQGCDFERICRWLGGQMVRKNSERLSLLNILIGTRELKYIDPRDKAFAALNIARRINNNESRDPYTGLTIDYNKSVADVFGSLSAHLIQQYGPGFFFALNKSPPKIENLPSWAADWSVPWPNDRALSKVDPSVYSQVLDEKQETLEFTPDKDGRLVFSITRPRVVRGFFTRDGHIDDESRARIENCGHVLMRCPA</sequence>
<feature type="compositionally biased region" description="Low complexity" evidence="1">
    <location>
        <begin position="193"/>
        <end position="203"/>
    </location>
</feature>
<comment type="caution">
    <text evidence="4">The sequence shown here is derived from an EMBL/GenBank/DDBJ whole genome shotgun (WGS) entry which is preliminary data.</text>
</comment>
<feature type="region of interest" description="Disordered" evidence="1">
    <location>
        <begin position="193"/>
        <end position="228"/>
    </location>
</feature>
<evidence type="ECO:0000313" key="5">
    <source>
        <dbReference type="Proteomes" id="UP001302676"/>
    </source>
</evidence>
<dbReference type="AlphaFoldDB" id="A0AAN6ZKR1"/>
<accession>A0AAN6ZKR1</accession>
<name>A0AAN6ZKR1_9PEZI</name>
<dbReference type="PANTHER" id="PTHR24148:SF64">
    <property type="entry name" value="HETEROKARYON INCOMPATIBILITY DOMAIN-CONTAINING PROTEIN"/>
    <property type="match status" value="1"/>
</dbReference>
<dbReference type="GeneID" id="87818191"/>
<keyword evidence="5" id="KW-1185">Reference proteome</keyword>
<reference evidence="4" key="1">
    <citation type="journal article" date="2023" name="Mol. Phylogenet. Evol.">
        <title>Genome-scale phylogeny and comparative genomics of the fungal order Sordariales.</title>
        <authorList>
            <person name="Hensen N."/>
            <person name="Bonometti L."/>
            <person name="Westerberg I."/>
            <person name="Brannstrom I.O."/>
            <person name="Guillou S."/>
            <person name="Cros-Aarteil S."/>
            <person name="Calhoun S."/>
            <person name="Haridas S."/>
            <person name="Kuo A."/>
            <person name="Mondo S."/>
            <person name="Pangilinan J."/>
            <person name="Riley R."/>
            <person name="LaButti K."/>
            <person name="Andreopoulos B."/>
            <person name="Lipzen A."/>
            <person name="Chen C."/>
            <person name="Yan M."/>
            <person name="Daum C."/>
            <person name="Ng V."/>
            <person name="Clum A."/>
            <person name="Steindorff A."/>
            <person name="Ohm R.A."/>
            <person name="Martin F."/>
            <person name="Silar P."/>
            <person name="Natvig D.O."/>
            <person name="Lalanne C."/>
            <person name="Gautier V."/>
            <person name="Ament-Velasquez S.L."/>
            <person name="Kruys A."/>
            <person name="Hutchinson M.I."/>
            <person name="Powell A.J."/>
            <person name="Barry K."/>
            <person name="Miller A.N."/>
            <person name="Grigoriev I.V."/>
            <person name="Debuchy R."/>
            <person name="Gladieux P."/>
            <person name="Hiltunen Thoren M."/>
            <person name="Johannesson H."/>
        </authorList>
    </citation>
    <scope>NUCLEOTIDE SEQUENCE</scope>
    <source>
        <strain evidence="4">CBS 141.50</strain>
    </source>
</reference>
<organism evidence="4 5">
    <name type="scientific">Dichotomopilus funicola</name>
    <dbReference type="NCBI Taxonomy" id="1934379"/>
    <lineage>
        <taxon>Eukaryota</taxon>
        <taxon>Fungi</taxon>
        <taxon>Dikarya</taxon>
        <taxon>Ascomycota</taxon>
        <taxon>Pezizomycotina</taxon>
        <taxon>Sordariomycetes</taxon>
        <taxon>Sordariomycetidae</taxon>
        <taxon>Sordariales</taxon>
        <taxon>Chaetomiaceae</taxon>
        <taxon>Dichotomopilus</taxon>
    </lineage>
</organism>
<reference evidence="4" key="2">
    <citation type="submission" date="2023-05" db="EMBL/GenBank/DDBJ databases">
        <authorList>
            <consortium name="Lawrence Berkeley National Laboratory"/>
            <person name="Steindorff A."/>
            <person name="Hensen N."/>
            <person name="Bonometti L."/>
            <person name="Westerberg I."/>
            <person name="Brannstrom I.O."/>
            <person name="Guillou S."/>
            <person name="Cros-Aarteil S."/>
            <person name="Calhoun S."/>
            <person name="Haridas S."/>
            <person name="Kuo A."/>
            <person name="Mondo S."/>
            <person name="Pangilinan J."/>
            <person name="Riley R."/>
            <person name="Labutti K."/>
            <person name="Andreopoulos B."/>
            <person name="Lipzen A."/>
            <person name="Chen C."/>
            <person name="Yanf M."/>
            <person name="Daum C."/>
            <person name="Ng V."/>
            <person name="Clum A."/>
            <person name="Ohm R."/>
            <person name="Martin F."/>
            <person name="Silar P."/>
            <person name="Natvig D."/>
            <person name="Lalanne C."/>
            <person name="Gautier V."/>
            <person name="Ament-Velasquez S.L."/>
            <person name="Kruys A."/>
            <person name="Hutchinson M.I."/>
            <person name="Powell A.J."/>
            <person name="Barry K."/>
            <person name="Miller A.N."/>
            <person name="Grigoriev I.V."/>
            <person name="Debuchy R."/>
            <person name="Gladieux P."/>
            <person name="Thoren M.H."/>
            <person name="Johannesson H."/>
        </authorList>
    </citation>
    <scope>NUCLEOTIDE SEQUENCE</scope>
    <source>
        <strain evidence="4">CBS 141.50</strain>
    </source>
</reference>
<dbReference type="Proteomes" id="UP001302676">
    <property type="component" value="Unassembled WGS sequence"/>
</dbReference>
<evidence type="ECO:0000259" key="3">
    <source>
        <dbReference type="Pfam" id="PF06985"/>
    </source>
</evidence>
<evidence type="ECO:0000256" key="1">
    <source>
        <dbReference type="SAM" id="MobiDB-lite"/>
    </source>
</evidence>
<evidence type="ECO:0000313" key="4">
    <source>
        <dbReference type="EMBL" id="KAK4141443.1"/>
    </source>
</evidence>
<feature type="transmembrane region" description="Helical" evidence="2">
    <location>
        <begin position="59"/>
        <end position="88"/>
    </location>
</feature>
<proteinExistence type="predicted"/>
<dbReference type="InterPro" id="IPR010730">
    <property type="entry name" value="HET"/>
</dbReference>
<keyword evidence="2" id="KW-0472">Membrane</keyword>
<dbReference type="RefSeq" id="XP_062634814.1">
    <property type="nucleotide sequence ID" value="XM_062781578.1"/>
</dbReference>
<evidence type="ECO:0000256" key="2">
    <source>
        <dbReference type="SAM" id="Phobius"/>
    </source>
</evidence>
<protein>
    <recommendedName>
        <fullName evidence="3">Heterokaryon incompatibility domain-containing protein</fullName>
    </recommendedName>
</protein>
<dbReference type="Pfam" id="PF06985">
    <property type="entry name" value="HET"/>
    <property type="match status" value="1"/>
</dbReference>
<dbReference type="InterPro" id="IPR052895">
    <property type="entry name" value="HetReg/Transcr_Mod"/>
</dbReference>
<keyword evidence="2" id="KW-1133">Transmembrane helix</keyword>
<dbReference type="PANTHER" id="PTHR24148">
    <property type="entry name" value="ANKYRIN REPEAT DOMAIN-CONTAINING PROTEIN 39 HOMOLOG-RELATED"/>
    <property type="match status" value="1"/>
</dbReference>
<gene>
    <name evidence="4" type="ORF">C8A04DRAFT_30941</name>
</gene>
<feature type="transmembrane region" description="Helical" evidence="2">
    <location>
        <begin position="12"/>
        <end position="38"/>
    </location>
</feature>